<evidence type="ECO:0000313" key="2">
    <source>
        <dbReference type="Proteomes" id="UP000053105"/>
    </source>
</evidence>
<gene>
    <name evidence="1" type="ORF">WN51_02125</name>
</gene>
<reference evidence="1 2" key="1">
    <citation type="submission" date="2015-07" db="EMBL/GenBank/DDBJ databases">
        <title>The genome of Melipona quadrifasciata.</title>
        <authorList>
            <person name="Pan H."/>
            <person name="Kapheim K."/>
        </authorList>
    </citation>
    <scope>NUCLEOTIDE SEQUENCE [LARGE SCALE GENOMIC DNA]</scope>
    <source>
        <strain evidence="1">0111107301</strain>
        <tissue evidence="1">Whole body</tissue>
    </source>
</reference>
<protein>
    <submittedName>
        <fullName evidence="1">Uncharacterized protein</fullName>
    </submittedName>
</protein>
<dbReference type="Proteomes" id="UP000053105">
    <property type="component" value="Unassembled WGS sequence"/>
</dbReference>
<evidence type="ECO:0000313" key="1">
    <source>
        <dbReference type="EMBL" id="KOX70701.1"/>
    </source>
</evidence>
<accession>A0A0N0U463</accession>
<keyword evidence="2" id="KW-1185">Reference proteome</keyword>
<sequence length="125" mass="14627">MANVRDKNSDRIVAVKAYWNSKAYGLNDLFSFQHYSEIPENHEPLKRKRTALSDPIYEADYHSVVTEPMIYDRIDRQSHNQNINKLPESAHISVNARFNTAEISMKSFVYFTLFVNKMLPKTEDI</sequence>
<proteinExistence type="predicted"/>
<name>A0A0N0U463_9HYME</name>
<organism evidence="1 2">
    <name type="scientific">Melipona quadrifasciata</name>
    <dbReference type="NCBI Taxonomy" id="166423"/>
    <lineage>
        <taxon>Eukaryota</taxon>
        <taxon>Metazoa</taxon>
        <taxon>Ecdysozoa</taxon>
        <taxon>Arthropoda</taxon>
        <taxon>Hexapoda</taxon>
        <taxon>Insecta</taxon>
        <taxon>Pterygota</taxon>
        <taxon>Neoptera</taxon>
        <taxon>Endopterygota</taxon>
        <taxon>Hymenoptera</taxon>
        <taxon>Apocrita</taxon>
        <taxon>Aculeata</taxon>
        <taxon>Apoidea</taxon>
        <taxon>Anthophila</taxon>
        <taxon>Apidae</taxon>
        <taxon>Melipona</taxon>
    </lineage>
</organism>
<dbReference type="EMBL" id="KQ435851">
    <property type="protein sequence ID" value="KOX70701.1"/>
    <property type="molecule type" value="Genomic_DNA"/>
</dbReference>
<dbReference type="AlphaFoldDB" id="A0A0N0U463"/>